<keyword evidence="4 8" id="KW-1133">Transmembrane helix</keyword>
<accession>A0A8J2S6U1</accession>
<evidence type="ECO:0000256" key="3">
    <source>
        <dbReference type="ARBA" id="ARBA00022692"/>
    </source>
</evidence>
<evidence type="ECO:0000256" key="2">
    <source>
        <dbReference type="ARBA" id="ARBA00022475"/>
    </source>
</evidence>
<comment type="subcellular location">
    <subcellularLocation>
        <location evidence="1">Cell membrane</location>
        <topology evidence="1">Multi-pass membrane protein</topology>
    </subcellularLocation>
</comment>
<keyword evidence="2" id="KW-1003">Cell membrane</keyword>
<dbReference type="Proteomes" id="UP000789390">
    <property type="component" value="Unassembled WGS sequence"/>
</dbReference>
<dbReference type="PANTHER" id="PTHR42643:SF24">
    <property type="entry name" value="IONOTROPIC RECEPTOR 60A"/>
    <property type="match status" value="1"/>
</dbReference>
<dbReference type="PANTHER" id="PTHR42643">
    <property type="entry name" value="IONOTROPIC RECEPTOR 20A-RELATED"/>
    <property type="match status" value="1"/>
</dbReference>
<dbReference type="Gene3D" id="3.40.190.10">
    <property type="entry name" value="Periplasmic binding protein-like II"/>
    <property type="match status" value="1"/>
</dbReference>
<dbReference type="InterPro" id="IPR052192">
    <property type="entry name" value="Insect_Ionotropic_Sensory_Rcpt"/>
</dbReference>
<keyword evidence="6" id="KW-0675">Receptor</keyword>
<gene>
    <name evidence="9" type="ORF">DGAL_LOCUS15400</name>
</gene>
<keyword evidence="7" id="KW-0325">Glycoprotein</keyword>
<organism evidence="9 10">
    <name type="scientific">Daphnia galeata</name>
    <dbReference type="NCBI Taxonomy" id="27404"/>
    <lineage>
        <taxon>Eukaryota</taxon>
        <taxon>Metazoa</taxon>
        <taxon>Ecdysozoa</taxon>
        <taxon>Arthropoda</taxon>
        <taxon>Crustacea</taxon>
        <taxon>Branchiopoda</taxon>
        <taxon>Diplostraca</taxon>
        <taxon>Cladocera</taxon>
        <taxon>Anomopoda</taxon>
        <taxon>Daphniidae</taxon>
        <taxon>Daphnia</taxon>
    </lineage>
</organism>
<comment type="caution">
    <text evidence="9">The sequence shown here is derived from an EMBL/GenBank/DDBJ whole genome shotgun (WGS) entry which is preliminary data.</text>
</comment>
<name>A0A8J2S6U1_9CRUS</name>
<keyword evidence="3 8" id="KW-0812">Transmembrane</keyword>
<evidence type="ECO:0000256" key="4">
    <source>
        <dbReference type="ARBA" id="ARBA00022989"/>
    </source>
</evidence>
<evidence type="ECO:0000256" key="6">
    <source>
        <dbReference type="ARBA" id="ARBA00023170"/>
    </source>
</evidence>
<protein>
    <recommendedName>
        <fullName evidence="11">Ionotropic glutamate receptor L-glutamate and glycine-binding domain-containing protein</fullName>
    </recommendedName>
</protein>
<dbReference type="GO" id="GO:0005886">
    <property type="term" value="C:plasma membrane"/>
    <property type="evidence" value="ECO:0007669"/>
    <property type="project" value="UniProtKB-SubCell"/>
</dbReference>
<proteinExistence type="predicted"/>
<evidence type="ECO:0000313" key="9">
    <source>
        <dbReference type="EMBL" id="CAH0111746.1"/>
    </source>
</evidence>
<evidence type="ECO:0000256" key="5">
    <source>
        <dbReference type="ARBA" id="ARBA00023136"/>
    </source>
</evidence>
<evidence type="ECO:0000256" key="8">
    <source>
        <dbReference type="SAM" id="Phobius"/>
    </source>
</evidence>
<keyword evidence="5 8" id="KW-0472">Membrane</keyword>
<dbReference type="SUPFAM" id="SSF53850">
    <property type="entry name" value="Periplasmic binding protein-like II"/>
    <property type="match status" value="1"/>
</dbReference>
<reference evidence="9" key="1">
    <citation type="submission" date="2021-11" db="EMBL/GenBank/DDBJ databases">
        <authorList>
            <person name="Schell T."/>
        </authorList>
    </citation>
    <scope>NUCLEOTIDE SEQUENCE</scope>
    <source>
        <strain evidence="9">M5</strain>
    </source>
</reference>
<dbReference type="EMBL" id="CAKKLH010000316">
    <property type="protein sequence ID" value="CAH0111746.1"/>
    <property type="molecule type" value="Genomic_DNA"/>
</dbReference>
<sequence>MIETNLERQTLRVGITESFVLSDPYYGATDHTKKVLKIINLLQSQLNFNYQLISLPKTSGIDFSQENNGSWSGLVGFLERQEVDVIADRVPFLPHFRDVVDLSIPLGQDEWVTLQKQPSRLNSLTALLSPFEIEVWLLVALSIAGMIPIMFTIYRFHLKFHPQATNFFRGKLSDFVLFVVVSL</sequence>
<evidence type="ECO:0000256" key="1">
    <source>
        <dbReference type="ARBA" id="ARBA00004651"/>
    </source>
</evidence>
<keyword evidence="10" id="KW-1185">Reference proteome</keyword>
<evidence type="ECO:0008006" key="11">
    <source>
        <dbReference type="Google" id="ProtNLM"/>
    </source>
</evidence>
<evidence type="ECO:0000256" key="7">
    <source>
        <dbReference type="ARBA" id="ARBA00023180"/>
    </source>
</evidence>
<dbReference type="AlphaFoldDB" id="A0A8J2S6U1"/>
<dbReference type="OrthoDB" id="6340587at2759"/>
<evidence type="ECO:0000313" key="10">
    <source>
        <dbReference type="Proteomes" id="UP000789390"/>
    </source>
</evidence>
<dbReference type="Gene3D" id="1.10.287.70">
    <property type="match status" value="1"/>
</dbReference>
<feature type="transmembrane region" description="Helical" evidence="8">
    <location>
        <begin position="135"/>
        <end position="154"/>
    </location>
</feature>